<dbReference type="AlphaFoldDB" id="A0A126UYM2"/>
<dbReference type="PANTHER" id="PTHR35005:SF1">
    <property type="entry name" value="2-AMINO-5-FORMYLAMINO-6-RIBOSYLAMINOPYRIMIDIN-4(3H)-ONE 5'-MONOPHOSPHATE DEFORMYLASE"/>
    <property type="match status" value="1"/>
</dbReference>
<dbReference type="InterPro" id="IPR024087">
    <property type="entry name" value="Creatininase-like_sf"/>
</dbReference>
<keyword evidence="3" id="KW-0378">Hydrolase</keyword>
<dbReference type="OrthoDB" id="9801445at2"/>
<dbReference type="GO" id="GO:0046872">
    <property type="term" value="F:metal ion binding"/>
    <property type="evidence" value="ECO:0007669"/>
    <property type="project" value="UniProtKB-KW"/>
</dbReference>
<dbReference type="RefSeq" id="WP_038999895.1">
    <property type="nucleotide sequence ID" value="NZ_CP014327.1"/>
</dbReference>
<dbReference type="STRING" id="1579316.RC74_07615"/>
<dbReference type="SUPFAM" id="SSF102215">
    <property type="entry name" value="Creatininase"/>
    <property type="match status" value="1"/>
</dbReference>
<keyword evidence="4" id="KW-0862">Zinc</keyword>
<keyword evidence="2" id="KW-0479">Metal-binding</keyword>
<name>A0A126UYM2_9RHOB</name>
<comment type="similarity">
    <text evidence="5">Belongs to the creatininase superfamily.</text>
</comment>
<evidence type="ECO:0008006" key="8">
    <source>
        <dbReference type="Google" id="ProtNLM"/>
    </source>
</evidence>
<reference evidence="6 7" key="1">
    <citation type="submission" date="2016-02" db="EMBL/GenBank/DDBJ databases">
        <title>Complete genome sequence of Halocynthiibacter arcticus PAMC 20958t from arctic marine sediment.</title>
        <authorList>
            <person name="Lee Y.M."/>
            <person name="Baek K."/>
            <person name="Lee H.K."/>
            <person name="Shin S.C."/>
        </authorList>
    </citation>
    <scope>NUCLEOTIDE SEQUENCE [LARGE SCALE GENOMIC DNA]</scope>
    <source>
        <strain evidence="6">PAMC 20958</strain>
    </source>
</reference>
<keyword evidence="7" id="KW-1185">Reference proteome</keyword>
<sequence>MKPNDPARLYWANHTSESLAEMVARDPVAVLPIGAIEQHGPHLPLAVDTDINRGLVKATADILAPQDLPVLFLPTMPIGKSTEHLDFPGSLSFSTQTLIAMWMEIGECVAKTGIKRLVFFNSHGGQVAPMDIVARDLRVKYDLLTFSCNWFGLGLPDGLLSEHENTYGIHAGELETSMMLQLQPEKCRMAKAQNFRSHIEDLNTNTRHLGLGAGGKIGWKANDLNAFGACGDATVATPETGEAAINHVAAEFASMLQEVHEYDLTKRPAT</sequence>
<evidence type="ECO:0000256" key="3">
    <source>
        <dbReference type="ARBA" id="ARBA00022801"/>
    </source>
</evidence>
<dbReference type="Gene3D" id="3.40.50.10310">
    <property type="entry name" value="Creatininase"/>
    <property type="match status" value="1"/>
</dbReference>
<dbReference type="GO" id="GO:0009231">
    <property type="term" value="P:riboflavin biosynthetic process"/>
    <property type="evidence" value="ECO:0007669"/>
    <property type="project" value="TreeGrafter"/>
</dbReference>
<dbReference type="InterPro" id="IPR003785">
    <property type="entry name" value="Creatininase/forma_Hydrolase"/>
</dbReference>
<dbReference type="Pfam" id="PF02633">
    <property type="entry name" value="Creatininase"/>
    <property type="match status" value="1"/>
</dbReference>
<evidence type="ECO:0000256" key="2">
    <source>
        <dbReference type="ARBA" id="ARBA00022723"/>
    </source>
</evidence>
<gene>
    <name evidence="6" type="ORF">RC74_07615</name>
</gene>
<evidence type="ECO:0000313" key="7">
    <source>
        <dbReference type="Proteomes" id="UP000070371"/>
    </source>
</evidence>
<evidence type="ECO:0000256" key="5">
    <source>
        <dbReference type="ARBA" id="ARBA00024029"/>
    </source>
</evidence>
<evidence type="ECO:0000256" key="1">
    <source>
        <dbReference type="ARBA" id="ARBA00001947"/>
    </source>
</evidence>
<dbReference type="PANTHER" id="PTHR35005">
    <property type="entry name" value="3-DEHYDRO-SCYLLO-INOSOSE HYDROLASE"/>
    <property type="match status" value="1"/>
</dbReference>
<dbReference type="KEGG" id="hat:RC74_07615"/>
<organism evidence="6 7">
    <name type="scientific">Falsihalocynthiibacter arcticus</name>
    <dbReference type="NCBI Taxonomy" id="1579316"/>
    <lineage>
        <taxon>Bacteria</taxon>
        <taxon>Pseudomonadati</taxon>
        <taxon>Pseudomonadota</taxon>
        <taxon>Alphaproteobacteria</taxon>
        <taxon>Rhodobacterales</taxon>
        <taxon>Roseobacteraceae</taxon>
        <taxon>Falsihalocynthiibacter</taxon>
    </lineage>
</organism>
<dbReference type="GO" id="GO:0016811">
    <property type="term" value="F:hydrolase activity, acting on carbon-nitrogen (but not peptide) bonds, in linear amides"/>
    <property type="evidence" value="ECO:0007669"/>
    <property type="project" value="TreeGrafter"/>
</dbReference>
<dbReference type="EMBL" id="CP014327">
    <property type="protein sequence ID" value="AML51144.1"/>
    <property type="molecule type" value="Genomic_DNA"/>
</dbReference>
<evidence type="ECO:0000313" key="6">
    <source>
        <dbReference type="EMBL" id="AML51144.1"/>
    </source>
</evidence>
<accession>A0A126UYM2</accession>
<dbReference type="Proteomes" id="UP000070371">
    <property type="component" value="Chromosome"/>
</dbReference>
<proteinExistence type="inferred from homology"/>
<protein>
    <recommendedName>
        <fullName evidence="8">Creatininase</fullName>
    </recommendedName>
</protein>
<evidence type="ECO:0000256" key="4">
    <source>
        <dbReference type="ARBA" id="ARBA00022833"/>
    </source>
</evidence>
<comment type="cofactor">
    <cofactor evidence="1">
        <name>Zn(2+)</name>
        <dbReference type="ChEBI" id="CHEBI:29105"/>
    </cofactor>
</comment>